<evidence type="ECO:0000259" key="2">
    <source>
        <dbReference type="Pfam" id="PF04542"/>
    </source>
</evidence>
<dbReference type="EMBL" id="JAMZEB010000001">
    <property type="protein sequence ID" value="MCP2353633.1"/>
    <property type="molecule type" value="Genomic_DNA"/>
</dbReference>
<sequence>MHIVLTRQSAAEVSYAMERDYVRQRRAETRLEEGRGPTAAFIEATHQPGTGAEVDFGDVWIRLGGQLSRCYLIFAAERAAHASRWCAVRKFRPDQGSALLRYGYVLTGNAEDAADLVQEALLKVSDAWSRVRNKDSPEAYVRMTMARQHIRWWRRRRKEHTTDEVPEGSHPRHPHLRRALEGASHAVQEAAGRAGPAALRGLAG</sequence>
<dbReference type="GO" id="GO:0006352">
    <property type="term" value="P:DNA-templated transcription initiation"/>
    <property type="evidence" value="ECO:0007669"/>
    <property type="project" value="InterPro"/>
</dbReference>
<dbReference type="RefSeq" id="WP_253740166.1">
    <property type="nucleotide sequence ID" value="NZ_BAABKA010000025.1"/>
</dbReference>
<dbReference type="Gene3D" id="1.10.1740.10">
    <property type="match status" value="1"/>
</dbReference>
<comment type="caution">
    <text evidence="3">The sequence shown here is derived from an EMBL/GenBank/DDBJ whole genome shotgun (WGS) entry which is preliminary data.</text>
</comment>
<dbReference type="AlphaFoldDB" id="A0A9X2JYB9"/>
<feature type="domain" description="RNA polymerase sigma-70 region 2" evidence="2">
    <location>
        <begin position="98"/>
        <end position="158"/>
    </location>
</feature>
<dbReference type="Proteomes" id="UP001139648">
    <property type="component" value="Unassembled WGS sequence"/>
</dbReference>
<dbReference type="Pfam" id="PF04542">
    <property type="entry name" value="Sigma70_r2"/>
    <property type="match status" value="1"/>
</dbReference>
<evidence type="ECO:0000256" key="1">
    <source>
        <dbReference type="SAM" id="MobiDB-lite"/>
    </source>
</evidence>
<evidence type="ECO:0000313" key="4">
    <source>
        <dbReference type="Proteomes" id="UP001139648"/>
    </source>
</evidence>
<dbReference type="InterPro" id="IPR007627">
    <property type="entry name" value="RNA_pol_sigma70_r2"/>
</dbReference>
<feature type="region of interest" description="Disordered" evidence="1">
    <location>
        <begin position="183"/>
        <end position="204"/>
    </location>
</feature>
<gene>
    <name evidence="3" type="ORF">HD597_000653</name>
</gene>
<dbReference type="InterPro" id="IPR013325">
    <property type="entry name" value="RNA_pol_sigma_r2"/>
</dbReference>
<reference evidence="3" key="1">
    <citation type="submission" date="2022-06" db="EMBL/GenBank/DDBJ databases">
        <title>Sequencing the genomes of 1000 actinobacteria strains.</title>
        <authorList>
            <person name="Klenk H.-P."/>
        </authorList>
    </citation>
    <scope>NUCLEOTIDE SEQUENCE</scope>
    <source>
        <strain evidence="3">DSM 46694</strain>
    </source>
</reference>
<evidence type="ECO:0000313" key="3">
    <source>
        <dbReference type="EMBL" id="MCP2353633.1"/>
    </source>
</evidence>
<feature type="compositionally biased region" description="Low complexity" evidence="1">
    <location>
        <begin position="190"/>
        <end position="204"/>
    </location>
</feature>
<dbReference type="GO" id="GO:0003700">
    <property type="term" value="F:DNA-binding transcription factor activity"/>
    <property type="evidence" value="ECO:0007669"/>
    <property type="project" value="InterPro"/>
</dbReference>
<proteinExistence type="predicted"/>
<organism evidence="3 4">
    <name type="scientific">Nonomuraea thailandensis</name>
    <dbReference type="NCBI Taxonomy" id="1188745"/>
    <lineage>
        <taxon>Bacteria</taxon>
        <taxon>Bacillati</taxon>
        <taxon>Actinomycetota</taxon>
        <taxon>Actinomycetes</taxon>
        <taxon>Streptosporangiales</taxon>
        <taxon>Streptosporangiaceae</taxon>
        <taxon>Nonomuraea</taxon>
    </lineage>
</organism>
<dbReference type="SUPFAM" id="SSF88946">
    <property type="entry name" value="Sigma2 domain of RNA polymerase sigma factors"/>
    <property type="match status" value="1"/>
</dbReference>
<name>A0A9X2JYB9_9ACTN</name>
<accession>A0A9X2JYB9</accession>
<protein>
    <recommendedName>
        <fullName evidence="2">RNA polymerase sigma-70 region 2 domain-containing protein</fullName>
    </recommendedName>
</protein>
<keyword evidence="4" id="KW-1185">Reference proteome</keyword>